<evidence type="ECO:0000313" key="2">
    <source>
        <dbReference type="Proteomes" id="UP000177501"/>
    </source>
</evidence>
<reference evidence="1 2" key="1">
    <citation type="journal article" date="2016" name="Nat. Commun.">
        <title>Thousands of microbial genomes shed light on interconnected biogeochemical processes in an aquifer system.</title>
        <authorList>
            <person name="Anantharaman K."/>
            <person name="Brown C.T."/>
            <person name="Hug L.A."/>
            <person name="Sharon I."/>
            <person name="Castelle C.J."/>
            <person name="Probst A.J."/>
            <person name="Thomas B.C."/>
            <person name="Singh A."/>
            <person name="Wilkins M.J."/>
            <person name="Karaoz U."/>
            <person name="Brodie E.L."/>
            <person name="Williams K.H."/>
            <person name="Hubbard S.S."/>
            <person name="Banfield J.F."/>
        </authorList>
    </citation>
    <scope>NUCLEOTIDE SEQUENCE [LARGE SCALE GENOMIC DNA]</scope>
</reference>
<dbReference type="Pfam" id="PF13483">
    <property type="entry name" value="Lactamase_B_3"/>
    <property type="match status" value="1"/>
</dbReference>
<dbReference type="PANTHER" id="PTHR42967">
    <property type="entry name" value="METAL DEPENDENT HYDROLASE"/>
    <property type="match status" value="1"/>
</dbReference>
<dbReference type="Proteomes" id="UP000177501">
    <property type="component" value="Unassembled WGS sequence"/>
</dbReference>
<dbReference type="SUPFAM" id="SSF56281">
    <property type="entry name" value="Metallo-hydrolase/oxidoreductase"/>
    <property type="match status" value="1"/>
</dbReference>
<dbReference type="STRING" id="1802514.A2955_04125"/>
<evidence type="ECO:0000313" key="1">
    <source>
        <dbReference type="EMBL" id="OGM57508.1"/>
    </source>
</evidence>
<protein>
    <recommendedName>
        <fullName evidence="3">Lactamase</fullName>
    </recommendedName>
</protein>
<evidence type="ECO:0008006" key="3">
    <source>
        <dbReference type="Google" id="ProtNLM"/>
    </source>
</evidence>
<sequence length="216" mass="23689">MEITYLGHASFRLKGKNAILVTDPFDPKMVGIGFPKITADIVTVSHGHDDHNRSDLVGQVRKVIDGPGEYEVAGISVIGYPSYHDDKKGALRGKNTIYVIEVEGVRVVHLGDLGHKLSEDALEDLGTVDILLIPIGGFYTTGISEAIEIVQSIEPSITIPMHYFVEGMNKENFGKLSGVEEFIKESGLATERVEKLIIKKGEFGEDKKIVILEKKS</sequence>
<dbReference type="InterPro" id="IPR036866">
    <property type="entry name" value="RibonucZ/Hydroxyglut_hydro"/>
</dbReference>
<proteinExistence type="predicted"/>
<accession>A0A1F8B266</accession>
<dbReference type="PANTHER" id="PTHR42967:SF1">
    <property type="entry name" value="MBL FOLD METALLO-HYDROLASE"/>
    <property type="match status" value="1"/>
</dbReference>
<dbReference type="AlphaFoldDB" id="A0A1F8B266"/>
<comment type="caution">
    <text evidence="1">The sequence shown here is derived from an EMBL/GenBank/DDBJ whole genome shotgun (WGS) entry which is preliminary data.</text>
</comment>
<gene>
    <name evidence="1" type="ORF">A2955_04125</name>
</gene>
<dbReference type="EMBL" id="MGHA01000058">
    <property type="protein sequence ID" value="OGM57508.1"/>
    <property type="molecule type" value="Genomic_DNA"/>
</dbReference>
<name>A0A1F8B266_9BACT</name>
<organism evidence="1 2">
    <name type="scientific">Candidatus Woesebacteria bacterium RIFCSPLOWO2_01_FULL_37_19</name>
    <dbReference type="NCBI Taxonomy" id="1802514"/>
    <lineage>
        <taxon>Bacteria</taxon>
        <taxon>Candidatus Woeseibacteriota</taxon>
    </lineage>
</organism>
<dbReference type="Gene3D" id="3.60.15.10">
    <property type="entry name" value="Ribonuclease Z/Hydroxyacylglutathione hydrolase-like"/>
    <property type="match status" value="1"/>
</dbReference>